<gene>
    <name evidence="2" type="ORF">CO172_02330</name>
</gene>
<feature type="non-terminal residue" evidence="2">
    <location>
        <position position="95"/>
    </location>
</feature>
<accession>A0A2M7XHD2</accession>
<feature type="compositionally biased region" description="Basic and acidic residues" evidence="1">
    <location>
        <begin position="30"/>
        <end position="49"/>
    </location>
</feature>
<dbReference type="InterPro" id="IPR013078">
    <property type="entry name" value="His_Pase_superF_clade-1"/>
</dbReference>
<feature type="region of interest" description="Disordered" evidence="1">
    <location>
        <begin position="1"/>
        <end position="64"/>
    </location>
</feature>
<evidence type="ECO:0000313" key="2">
    <source>
        <dbReference type="EMBL" id="PJA47281.1"/>
    </source>
</evidence>
<dbReference type="EMBL" id="PFWS01000034">
    <property type="protein sequence ID" value="PJA47281.1"/>
    <property type="molecule type" value="Genomic_DNA"/>
</dbReference>
<protein>
    <submittedName>
        <fullName evidence="2">Uncharacterized protein</fullName>
    </submittedName>
</protein>
<proteinExistence type="predicted"/>
<dbReference type="Pfam" id="PF00300">
    <property type="entry name" value="His_Phos_1"/>
    <property type="match status" value="1"/>
</dbReference>
<dbReference type="SUPFAM" id="SSF53254">
    <property type="entry name" value="Phosphoglycerate mutase-like"/>
    <property type="match status" value="1"/>
</dbReference>
<sequence>MKNFFEAPPPFETASMVEKEKTPRPSIRLEFFRHDEKEKKNEGQDDETVRLTPRGRRQANEAGFLQDPHWEVGMIYGSPKERSQETAYRHLFAYE</sequence>
<dbReference type="InterPro" id="IPR029033">
    <property type="entry name" value="His_PPase_superfam"/>
</dbReference>
<organism evidence="2 3">
    <name type="scientific">Candidatus Uhrbacteria bacterium CG_4_9_14_3_um_filter_36_7</name>
    <dbReference type="NCBI Taxonomy" id="1975033"/>
    <lineage>
        <taxon>Bacteria</taxon>
        <taxon>Candidatus Uhriibacteriota</taxon>
    </lineage>
</organism>
<dbReference type="Gene3D" id="3.40.50.1240">
    <property type="entry name" value="Phosphoglycerate mutase-like"/>
    <property type="match status" value="1"/>
</dbReference>
<evidence type="ECO:0000256" key="1">
    <source>
        <dbReference type="SAM" id="MobiDB-lite"/>
    </source>
</evidence>
<comment type="caution">
    <text evidence="2">The sequence shown here is derived from an EMBL/GenBank/DDBJ whole genome shotgun (WGS) entry which is preliminary data.</text>
</comment>
<dbReference type="Proteomes" id="UP000229749">
    <property type="component" value="Unassembled WGS sequence"/>
</dbReference>
<reference evidence="3" key="1">
    <citation type="submission" date="2017-09" db="EMBL/GenBank/DDBJ databases">
        <title>Depth-based differentiation of microbial function through sediment-hosted aquifers and enrichment of novel symbionts in the deep terrestrial subsurface.</title>
        <authorList>
            <person name="Probst A.J."/>
            <person name="Ladd B."/>
            <person name="Jarett J.K."/>
            <person name="Geller-Mcgrath D.E."/>
            <person name="Sieber C.M.K."/>
            <person name="Emerson J.B."/>
            <person name="Anantharaman K."/>
            <person name="Thomas B.C."/>
            <person name="Malmstrom R."/>
            <person name="Stieglmeier M."/>
            <person name="Klingl A."/>
            <person name="Woyke T."/>
            <person name="Ryan C.M."/>
            <person name="Banfield J.F."/>
        </authorList>
    </citation>
    <scope>NUCLEOTIDE SEQUENCE [LARGE SCALE GENOMIC DNA]</scope>
</reference>
<name>A0A2M7XHD2_9BACT</name>
<evidence type="ECO:0000313" key="3">
    <source>
        <dbReference type="Proteomes" id="UP000229749"/>
    </source>
</evidence>
<dbReference type="AlphaFoldDB" id="A0A2M7XHD2"/>